<dbReference type="InterPro" id="IPR011322">
    <property type="entry name" value="N-reg_PII-like_a/b"/>
</dbReference>
<sequence length="86" mass="9198">MQSVYEPRDMMEGELLRSMLASEGIDAYLAGQHLLGAVGELPVSGLLRLMVDDADVDRAQTLIAGYNAAQPIPDDEPLNVPGSLLC</sequence>
<feature type="domain" description="DUF2007" evidence="1">
    <location>
        <begin position="1"/>
        <end position="64"/>
    </location>
</feature>
<evidence type="ECO:0000313" key="3">
    <source>
        <dbReference type="Proteomes" id="UP001476583"/>
    </source>
</evidence>
<dbReference type="Pfam" id="PF09413">
    <property type="entry name" value="DUF2007"/>
    <property type="match status" value="1"/>
</dbReference>
<dbReference type="SUPFAM" id="SSF54913">
    <property type="entry name" value="GlnB-like"/>
    <property type="match status" value="1"/>
</dbReference>
<proteinExistence type="predicted"/>
<dbReference type="Gene3D" id="3.30.70.790">
    <property type="entry name" value="UreE, C-terminal domain"/>
    <property type="match status" value="1"/>
</dbReference>
<evidence type="ECO:0000313" key="2">
    <source>
        <dbReference type="EMBL" id="WXL26908.1"/>
    </source>
</evidence>
<dbReference type="EMBL" id="CP148074">
    <property type="protein sequence ID" value="WXL26908.1"/>
    <property type="molecule type" value="Genomic_DNA"/>
</dbReference>
<protein>
    <submittedName>
        <fullName evidence="2">DUF2007 domain-containing protein</fullName>
    </submittedName>
</protein>
<keyword evidence="3" id="KW-1185">Reference proteome</keyword>
<name>A0ABZ2RIU6_ECTME</name>
<dbReference type="Proteomes" id="UP001476583">
    <property type="component" value="Chromosome"/>
</dbReference>
<accession>A0ABZ2RIU6</accession>
<dbReference type="InterPro" id="IPR018551">
    <property type="entry name" value="DUF2007"/>
</dbReference>
<reference evidence="2 3" key="1">
    <citation type="submission" date="2024-03" db="EMBL/GenBank/DDBJ databases">
        <title>Complete genome of BD2.</title>
        <authorList>
            <person name="Cao G."/>
        </authorList>
    </citation>
    <scope>NUCLEOTIDE SEQUENCE [LARGE SCALE GENOMIC DNA]</scope>
    <source>
        <strain evidence="2 3">BD2</strain>
    </source>
</reference>
<gene>
    <name evidence="2" type="ORF">WG219_05395</name>
</gene>
<organism evidence="2 3">
    <name type="scientific">Ectopseudomonas mendocina</name>
    <name type="common">Pseudomonas mendocina</name>
    <dbReference type="NCBI Taxonomy" id="300"/>
    <lineage>
        <taxon>Bacteria</taxon>
        <taxon>Pseudomonadati</taxon>
        <taxon>Pseudomonadota</taxon>
        <taxon>Gammaproteobacteria</taxon>
        <taxon>Pseudomonadales</taxon>
        <taxon>Pseudomonadaceae</taxon>
        <taxon>Ectopseudomonas</taxon>
    </lineage>
</organism>
<evidence type="ECO:0000259" key="1">
    <source>
        <dbReference type="Pfam" id="PF09413"/>
    </source>
</evidence>